<dbReference type="AlphaFoldDB" id="A0A2T6KDN7"/>
<dbReference type="Pfam" id="PF05521">
    <property type="entry name" value="Phage_HCP"/>
    <property type="match status" value="1"/>
</dbReference>
<evidence type="ECO:0000313" key="2">
    <source>
        <dbReference type="Proteomes" id="UP000244523"/>
    </source>
</evidence>
<accession>A0A2T6KDN7</accession>
<organism evidence="1 2">
    <name type="scientific">Yoonia sediminilitoris</name>
    <dbReference type="NCBI Taxonomy" id="1286148"/>
    <lineage>
        <taxon>Bacteria</taxon>
        <taxon>Pseudomonadati</taxon>
        <taxon>Pseudomonadota</taxon>
        <taxon>Alphaproteobacteria</taxon>
        <taxon>Rhodobacterales</taxon>
        <taxon>Paracoccaceae</taxon>
        <taxon>Yoonia</taxon>
    </lineage>
</organism>
<dbReference type="EMBL" id="QBUD01000008">
    <property type="protein sequence ID" value="PUB13130.1"/>
    <property type="molecule type" value="Genomic_DNA"/>
</dbReference>
<dbReference type="OrthoDB" id="7570189at2"/>
<dbReference type="Proteomes" id="UP000244523">
    <property type="component" value="Unassembled WGS sequence"/>
</dbReference>
<evidence type="ECO:0000313" key="1">
    <source>
        <dbReference type="EMBL" id="PUB13130.1"/>
    </source>
</evidence>
<dbReference type="InterPro" id="IPR008767">
    <property type="entry name" value="Phage_SPP1_head-tail_adaptor"/>
</dbReference>
<comment type="caution">
    <text evidence="1">The sequence shown here is derived from an EMBL/GenBank/DDBJ whole genome shotgun (WGS) entry which is preliminary data.</text>
</comment>
<dbReference type="Gene3D" id="2.40.10.270">
    <property type="entry name" value="Bacteriophage SPP1 head-tail adaptor protein"/>
    <property type="match status" value="1"/>
</dbReference>
<sequence>MKRPLLTRSLTLEAPLQVSDGAGGYTHEWQTLGFLWAQLKAGSGRERASFAATVSRVPYRIIVRASPYGSPSRPVAGQRFRDGERIWKIDAVGEHDAYGQFLTCYTQEETAS</sequence>
<reference evidence="1 2" key="1">
    <citation type="submission" date="2018-04" db="EMBL/GenBank/DDBJ databases">
        <title>Genomic Encyclopedia of Archaeal and Bacterial Type Strains, Phase II (KMG-II): from individual species to whole genera.</title>
        <authorList>
            <person name="Goeker M."/>
        </authorList>
    </citation>
    <scope>NUCLEOTIDE SEQUENCE [LARGE SCALE GENOMIC DNA]</scope>
    <source>
        <strain evidence="1 2">DSM 29955</strain>
    </source>
</reference>
<protein>
    <submittedName>
        <fullName evidence="1">Head-tail adaptor</fullName>
    </submittedName>
</protein>
<keyword evidence="2" id="KW-1185">Reference proteome</keyword>
<dbReference type="RefSeq" id="WP_108387013.1">
    <property type="nucleotide sequence ID" value="NZ_QBUD01000008.1"/>
</dbReference>
<proteinExistence type="predicted"/>
<name>A0A2T6KDN7_9RHOB</name>
<gene>
    <name evidence="1" type="ORF">C8N45_10850</name>
</gene>
<dbReference type="InterPro" id="IPR038666">
    <property type="entry name" value="SSP1_head-tail_sf"/>
</dbReference>